<dbReference type="Gene3D" id="2.40.50.140">
    <property type="entry name" value="Nucleic acid-binding proteins"/>
    <property type="match status" value="1"/>
</dbReference>
<evidence type="ECO:0000313" key="8">
    <source>
        <dbReference type="Proteomes" id="UP000015525"/>
    </source>
</evidence>
<dbReference type="PATRIC" id="fig|1329909.3.peg.381"/>
<feature type="domain" description="DNA ligase ATP-dependent C-terminal" evidence="6">
    <location>
        <begin position="221"/>
        <end position="320"/>
    </location>
</feature>
<dbReference type="InterPro" id="IPR050191">
    <property type="entry name" value="ATP-dep_DNA_ligase"/>
</dbReference>
<feature type="domain" description="ATP-dependent DNA ligase family profile" evidence="5">
    <location>
        <begin position="28"/>
        <end position="202"/>
    </location>
</feature>
<dbReference type="PANTHER" id="PTHR45674">
    <property type="entry name" value="DNA LIGASE 1/3 FAMILY MEMBER"/>
    <property type="match status" value="1"/>
</dbReference>
<name>T0HBQ3_9SPHN</name>
<dbReference type="Pfam" id="PF01068">
    <property type="entry name" value="DNA_ligase_A_M"/>
    <property type="match status" value="1"/>
</dbReference>
<evidence type="ECO:0000313" key="7">
    <source>
        <dbReference type="EMBL" id="EQB13761.1"/>
    </source>
</evidence>
<dbReference type="EC" id="6.5.1.1" evidence="2"/>
<gene>
    <name evidence="7" type="ORF">L288_02055</name>
</gene>
<dbReference type="InterPro" id="IPR012340">
    <property type="entry name" value="NA-bd_OB-fold"/>
</dbReference>
<dbReference type="SUPFAM" id="SSF56091">
    <property type="entry name" value="DNA ligase/mRNA capping enzyme, catalytic domain"/>
    <property type="match status" value="1"/>
</dbReference>
<keyword evidence="8" id="KW-1185">Reference proteome</keyword>
<dbReference type="CDD" id="cd07905">
    <property type="entry name" value="Adenylation_DNA_ligase_LigC"/>
    <property type="match status" value="1"/>
</dbReference>
<dbReference type="InterPro" id="IPR044119">
    <property type="entry name" value="Adenylation_LigC-like"/>
</dbReference>
<organism evidence="7 8">
    <name type="scientific">Sphingobium quisquiliarum P25</name>
    <dbReference type="NCBI Taxonomy" id="1329909"/>
    <lineage>
        <taxon>Bacteria</taxon>
        <taxon>Pseudomonadati</taxon>
        <taxon>Pseudomonadota</taxon>
        <taxon>Alphaproteobacteria</taxon>
        <taxon>Sphingomonadales</taxon>
        <taxon>Sphingomonadaceae</taxon>
        <taxon>Sphingobium</taxon>
    </lineage>
</organism>
<dbReference type="PANTHER" id="PTHR45674:SF4">
    <property type="entry name" value="DNA LIGASE 1"/>
    <property type="match status" value="1"/>
</dbReference>
<comment type="catalytic activity">
    <reaction evidence="4">
        <text>ATP + (deoxyribonucleotide)n-3'-hydroxyl + 5'-phospho-(deoxyribonucleotide)m = (deoxyribonucleotide)n+m + AMP + diphosphate.</text>
        <dbReference type="EC" id="6.5.1.1"/>
    </reaction>
</comment>
<dbReference type="SUPFAM" id="SSF50249">
    <property type="entry name" value="Nucleic acid-binding proteins"/>
    <property type="match status" value="1"/>
</dbReference>
<dbReference type="GO" id="GO:0006281">
    <property type="term" value="P:DNA repair"/>
    <property type="evidence" value="ECO:0007669"/>
    <property type="project" value="InterPro"/>
</dbReference>
<dbReference type="NCBIfam" id="NF006078">
    <property type="entry name" value="PRK08224.1"/>
    <property type="match status" value="1"/>
</dbReference>
<dbReference type="InterPro" id="IPR012309">
    <property type="entry name" value="DNA_ligase_ATP-dep_C"/>
</dbReference>
<accession>T0HBQ3</accession>
<comment type="caution">
    <text evidence="7">The sequence shown here is derived from an EMBL/GenBank/DDBJ whole genome shotgun (WGS) entry which is preliminary data.</text>
</comment>
<evidence type="ECO:0000259" key="6">
    <source>
        <dbReference type="Pfam" id="PF04679"/>
    </source>
</evidence>
<evidence type="ECO:0000256" key="2">
    <source>
        <dbReference type="ARBA" id="ARBA00012727"/>
    </source>
</evidence>
<sequence length="348" mass="37738">MAEPSSPGLTLPLPMEARLVTELPPPPGWQYEPKWDGFRAIAGRDGGTADIRSKSGKSLARFFPEIVATLLATSCQRFIVDGELILPAGGVLSFDALQQRLHPADSRIERLSRETPAQLMLFDCLALDGEDLGGAPLHARRAALERFHRAEGNDMLLLSPASERLDDAMAWLERSGGALDGIIAKPLDAPYRSGERAMLKQKNHRSADCVVGGFRRTADGKGAASLLLGLYDDDGLLHHVGFTSSFKAGERPALLDRLLPLAGGPGFTGKAPGGPSRWSRGEESAWEPLHARLVAEVVYDQVTAGRFRHGTRFLRWRPDKAPGQCLCEQLQAELRPAELEALIGRASS</sequence>
<dbReference type="GO" id="GO:0005524">
    <property type="term" value="F:ATP binding"/>
    <property type="evidence" value="ECO:0007669"/>
    <property type="project" value="InterPro"/>
</dbReference>
<keyword evidence="3" id="KW-0436">Ligase</keyword>
<evidence type="ECO:0000256" key="4">
    <source>
        <dbReference type="ARBA" id="ARBA00034003"/>
    </source>
</evidence>
<proteinExistence type="inferred from homology"/>
<dbReference type="InterPro" id="IPR044117">
    <property type="entry name" value="OBF_LigC-like"/>
</dbReference>
<dbReference type="Gene3D" id="3.30.470.30">
    <property type="entry name" value="DNA ligase/mRNA capping enzyme"/>
    <property type="match status" value="1"/>
</dbReference>
<dbReference type="CDD" id="cd07970">
    <property type="entry name" value="OBF_DNA_ligase_LigC"/>
    <property type="match status" value="1"/>
</dbReference>
<dbReference type="EMBL" id="ATHO01000014">
    <property type="protein sequence ID" value="EQB13761.1"/>
    <property type="molecule type" value="Genomic_DNA"/>
</dbReference>
<dbReference type="GO" id="GO:0003910">
    <property type="term" value="F:DNA ligase (ATP) activity"/>
    <property type="evidence" value="ECO:0007669"/>
    <property type="project" value="UniProtKB-EC"/>
</dbReference>
<evidence type="ECO:0000259" key="5">
    <source>
        <dbReference type="Pfam" id="PF01068"/>
    </source>
</evidence>
<dbReference type="InterPro" id="IPR012310">
    <property type="entry name" value="DNA_ligase_ATP-dep_cent"/>
</dbReference>
<comment type="similarity">
    <text evidence="1">Belongs to the ATP-dependent DNA ligase family.</text>
</comment>
<protein>
    <recommendedName>
        <fullName evidence="2">DNA ligase (ATP)</fullName>
        <ecNumber evidence="2">6.5.1.1</ecNumber>
    </recommendedName>
</protein>
<dbReference type="Pfam" id="PF04679">
    <property type="entry name" value="DNA_ligase_A_C"/>
    <property type="match status" value="1"/>
</dbReference>
<dbReference type="Proteomes" id="UP000015525">
    <property type="component" value="Unassembled WGS sequence"/>
</dbReference>
<dbReference type="AlphaFoldDB" id="T0HBQ3"/>
<evidence type="ECO:0000256" key="3">
    <source>
        <dbReference type="ARBA" id="ARBA00022598"/>
    </source>
</evidence>
<reference evidence="7 8" key="1">
    <citation type="journal article" date="2013" name="Genome Announc.">
        <title>Draft Genome Sequence of Sphingobium quisquiliarum Strain P25T, a Novel Hexachlorocyclohexane (HCH)-Degrading Bacterium Isolated from an HCH Dumpsite.</title>
        <authorList>
            <person name="Kumar Singh A."/>
            <person name="Sangwan N."/>
            <person name="Sharma A."/>
            <person name="Gupta V."/>
            <person name="Khurana J.P."/>
            <person name="Lal R."/>
        </authorList>
    </citation>
    <scope>NUCLEOTIDE SEQUENCE [LARGE SCALE GENOMIC DNA]</scope>
    <source>
        <strain evidence="7 8">P25</strain>
    </source>
</reference>
<dbReference type="GO" id="GO:0006310">
    <property type="term" value="P:DNA recombination"/>
    <property type="evidence" value="ECO:0007669"/>
    <property type="project" value="InterPro"/>
</dbReference>
<evidence type="ECO:0000256" key="1">
    <source>
        <dbReference type="ARBA" id="ARBA00007572"/>
    </source>
</evidence>